<reference evidence="9" key="1">
    <citation type="submission" date="2023-07" db="EMBL/GenBank/DDBJ databases">
        <title>Sequencing the genomes of 1000 actinobacteria strains.</title>
        <authorList>
            <person name="Klenk H.-P."/>
        </authorList>
    </citation>
    <scope>NUCLEOTIDE SEQUENCE</scope>
    <source>
        <strain evidence="9">DSM 45977</strain>
    </source>
</reference>
<accession>A0AAE4CRE1</accession>
<keyword evidence="5 7" id="KW-1133">Transmembrane helix</keyword>
<feature type="transmembrane region" description="Helical" evidence="7">
    <location>
        <begin position="61"/>
        <end position="81"/>
    </location>
</feature>
<feature type="transmembrane region" description="Helical" evidence="7">
    <location>
        <begin position="319"/>
        <end position="338"/>
    </location>
</feature>
<dbReference type="InterPro" id="IPR020846">
    <property type="entry name" value="MFS_dom"/>
</dbReference>
<evidence type="ECO:0000259" key="8">
    <source>
        <dbReference type="PROSITE" id="PS50850"/>
    </source>
</evidence>
<comment type="subcellular location">
    <subcellularLocation>
        <location evidence="1">Cell membrane</location>
        <topology evidence="1">Multi-pass membrane protein</topology>
    </subcellularLocation>
</comment>
<protein>
    <submittedName>
        <fullName evidence="9">MFS family permease</fullName>
    </submittedName>
</protein>
<dbReference type="PROSITE" id="PS50850">
    <property type="entry name" value="MFS"/>
    <property type="match status" value="1"/>
</dbReference>
<evidence type="ECO:0000313" key="10">
    <source>
        <dbReference type="Proteomes" id="UP001180845"/>
    </source>
</evidence>
<evidence type="ECO:0000256" key="1">
    <source>
        <dbReference type="ARBA" id="ARBA00004651"/>
    </source>
</evidence>
<name>A0AAE4CRE1_9ACTN</name>
<dbReference type="GO" id="GO:0022857">
    <property type="term" value="F:transmembrane transporter activity"/>
    <property type="evidence" value="ECO:0007669"/>
    <property type="project" value="InterPro"/>
</dbReference>
<dbReference type="CDD" id="cd17369">
    <property type="entry name" value="MFS_ShiA_like"/>
    <property type="match status" value="1"/>
</dbReference>
<feature type="transmembrane region" description="Helical" evidence="7">
    <location>
        <begin position="254"/>
        <end position="276"/>
    </location>
</feature>
<dbReference type="PROSITE" id="PS00216">
    <property type="entry name" value="SUGAR_TRANSPORT_1"/>
    <property type="match status" value="1"/>
</dbReference>
<dbReference type="Pfam" id="PF07690">
    <property type="entry name" value="MFS_1"/>
    <property type="match status" value="1"/>
</dbReference>
<feature type="domain" description="Major facilitator superfamily (MFS) profile" evidence="8">
    <location>
        <begin position="28"/>
        <end position="434"/>
    </location>
</feature>
<evidence type="ECO:0000256" key="5">
    <source>
        <dbReference type="ARBA" id="ARBA00022989"/>
    </source>
</evidence>
<feature type="transmembrane region" description="Helical" evidence="7">
    <location>
        <begin position="344"/>
        <end position="372"/>
    </location>
</feature>
<gene>
    <name evidence="9" type="ORF">JOF55_003809</name>
</gene>
<evidence type="ECO:0000256" key="6">
    <source>
        <dbReference type="ARBA" id="ARBA00023136"/>
    </source>
</evidence>
<feature type="transmembrane region" description="Helical" evidence="7">
    <location>
        <begin position="33"/>
        <end position="55"/>
    </location>
</feature>
<dbReference type="Gene3D" id="1.20.1250.20">
    <property type="entry name" value="MFS general substrate transporter like domains"/>
    <property type="match status" value="2"/>
</dbReference>
<sequence>MSNQSPVSTPQESPDTDGGFNTAHMRRVLASSFIGSAIEFYDFILYAMAASIVFSEVFFTAMTPAVALFASFGTLAVGYVARPLGGALFGHFGDRLGRKTVLVVSMSLMGGGTAAIGLLPTTAQIGMAAPILLVLLRLIQGIAVGGEWGGAMLVAVEHSSTGRRGFAASFANMGGPAGAVLATVTVSAFTTLPHEAFMSWGWRLPFLLSLVLIAVGLAIRLKVVETPLFLQLERTAEKKKIPIAEVFTKYPRNWVLGVVAGMSSYTVQGLMTVWAVSYVINAGVDSTGVLNVKAVGATLTIIAIWFASRMSDKYGRRPVMLTGMIAGAVLAYPILWLLQTDTLLGFAIGLFLANGVIQGVIFGPFGAFVAELFPTRVRYTGASVTYQSASTLGAGFTPMVASGLVVLGGGDLFLVGVAWVLSFVVAGFCVLATKEGKNQDLADEMA</sequence>
<dbReference type="RefSeq" id="WP_310276061.1">
    <property type="nucleotide sequence ID" value="NZ_JAVDXW010000001.1"/>
</dbReference>
<comment type="caution">
    <text evidence="9">The sequence shown here is derived from an EMBL/GenBank/DDBJ whole genome shotgun (WGS) entry which is preliminary data.</text>
</comment>
<dbReference type="GO" id="GO:0005886">
    <property type="term" value="C:plasma membrane"/>
    <property type="evidence" value="ECO:0007669"/>
    <property type="project" value="UniProtKB-SubCell"/>
</dbReference>
<organism evidence="9 10">
    <name type="scientific">Haloactinomyces albus</name>
    <dbReference type="NCBI Taxonomy" id="1352928"/>
    <lineage>
        <taxon>Bacteria</taxon>
        <taxon>Bacillati</taxon>
        <taxon>Actinomycetota</taxon>
        <taxon>Actinomycetes</taxon>
        <taxon>Actinopolysporales</taxon>
        <taxon>Actinopolysporaceae</taxon>
        <taxon>Haloactinomyces</taxon>
    </lineage>
</organism>
<feature type="transmembrane region" description="Helical" evidence="7">
    <location>
        <begin position="412"/>
        <end position="432"/>
    </location>
</feature>
<dbReference type="InterPro" id="IPR036259">
    <property type="entry name" value="MFS_trans_sf"/>
</dbReference>
<dbReference type="PANTHER" id="PTHR43045">
    <property type="entry name" value="SHIKIMATE TRANSPORTER"/>
    <property type="match status" value="1"/>
</dbReference>
<evidence type="ECO:0000256" key="7">
    <source>
        <dbReference type="SAM" id="Phobius"/>
    </source>
</evidence>
<feature type="transmembrane region" description="Helical" evidence="7">
    <location>
        <begin position="125"/>
        <end position="145"/>
    </location>
</feature>
<evidence type="ECO:0000313" key="9">
    <source>
        <dbReference type="EMBL" id="MDR7303628.1"/>
    </source>
</evidence>
<dbReference type="InterPro" id="IPR011701">
    <property type="entry name" value="MFS"/>
</dbReference>
<keyword evidence="2" id="KW-0813">Transport</keyword>
<dbReference type="EMBL" id="JAVDXW010000001">
    <property type="protein sequence ID" value="MDR7303628.1"/>
    <property type="molecule type" value="Genomic_DNA"/>
</dbReference>
<dbReference type="SUPFAM" id="SSF103473">
    <property type="entry name" value="MFS general substrate transporter"/>
    <property type="match status" value="1"/>
</dbReference>
<evidence type="ECO:0000256" key="2">
    <source>
        <dbReference type="ARBA" id="ARBA00022448"/>
    </source>
</evidence>
<feature type="transmembrane region" description="Helical" evidence="7">
    <location>
        <begin position="101"/>
        <end position="119"/>
    </location>
</feature>
<keyword evidence="4 7" id="KW-0812">Transmembrane</keyword>
<dbReference type="AlphaFoldDB" id="A0AAE4CRE1"/>
<keyword evidence="10" id="KW-1185">Reference proteome</keyword>
<dbReference type="Proteomes" id="UP001180845">
    <property type="component" value="Unassembled WGS sequence"/>
</dbReference>
<evidence type="ECO:0000256" key="3">
    <source>
        <dbReference type="ARBA" id="ARBA00022475"/>
    </source>
</evidence>
<dbReference type="InterPro" id="IPR005829">
    <property type="entry name" value="Sugar_transporter_CS"/>
</dbReference>
<dbReference type="PANTHER" id="PTHR43045:SF1">
    <property type="entry name" value="SHIKIMATE TRANSPORTER"/>
    <property type="match status" value="1"/>
</dbReference>
<feature type="transmembrane region" description="Helical" evidence="7">
    <location>
        <begin position="202"/>
        <end position="221"/>
    </location>
</feature>
<keyword evidence="3" id="KW-1003">Cell membrane</keyword>
<feature type="transmembrane region" description="Helical" evidence="7">
    <location>
        <begin position="166"/>
        <end position="190"/>
    </location>
</feature>
<feature type="transmembrane region" description="Helical" evidence="7">
    <location>
        <begin position="384"/>
        <end position="406"/>
    </location>
</feature>
<feature type="transmembrane region" description="Helical" evidence="7">
    <location>
        <begin position="288"/>
        <end position="307"/>
    </location>
</feature>
<evidence type="ECO:0000256" key="4">
    <source>
        <dbReference type="ARBA" id="ARBA00022692"/>
    </source>
</evidence>
<proteinExistence type="predicted"/>
<keyword evidence="6 7" id="KW-0472">Membrane</keyword>